<accession>A0ABR2TQY0</accession>
<name>A0ABR2TQY0_9ROSI</name>
<reference evidence="1 2" key="1">
    <citation type="journal article" date="2024" name="G3 (Bethesda)">
        <title>Genome assembly of Hibiscus sabdariffa L. provides insights into metabolisms of medicinal natural products.</title>
        <authorList>
            <person name="Kim T."/>
        </authorList>
    </citation>
    <scope>NUCLEOTIDE SEQUENCE [LARGE SCALE GENOMIC DNA]</scope>
    <source>
        <strain evidence="1">TK-2024</strain>
        <tissue evidence="1">Old leaves</tissue>
    </source>
</reference>
<proteinExistence type="predicted"/>
<keyword evidence="2" id="KW-1185">Reference proteome</keyword>
<evidence type="ECO:0000313" key="1">
    <source>
        <dbReference type="EMBL" id="KAK9039684.1"/>
    </source>
</evidence>
<organism evidence="1 2">
    <name type="scientific">Hibiscus sabdariffa</name>
    <name type="common">roselle</name>
    <dbReference type="NCBI Taxonomy" id="183260"/>
    <lineage>
        <taxon>Eukaryota</taxon>
        <taxon>Viridiplantae</taxon>
        <taxon>Streptophyta</taxon>
        <taxon>Embryophyta</taxon>
        <taxon>Tracheophyta</taxon>
        <taxon>Spermatophyta</taxon>
        <taxon>Magnoliopsida</taxon>
        <taxon>eudicotyledons</taxon>
        <taxon>Gunneridae</taxon>
        <taxon>Pentapetalae</taxon>
        <taxon>rosids</taxon>
        <taxon>malvids</taxon>
        <taxon>Malvales</taxon>
        <taxon>Malvaceae</taxon>
        <taxon>Malvoideae</taxon>
        <taxon>Hibiscus</taxon>
    </lineage>
</organism>
<sequence>MICIKAMSCFITVEISLSTGLEIFRVSDVLGGKVGVDFGLGKQFRSSGILHPALCTRFFPSLVFLYEGIYKALIDFGGINRATPFMFGLSEIPCVPQEGPPTLESCTELHEMAKAVDRAEDHPRKA</sequence>
<gene>
    <name evidence="1" type="ORF">V6N11_014878</name>
</gene>
<comment type="caution">
    <text evidence="1">The sequence shown here is derived from an EMBL/GenBank/DDBJ whole genome shotgun (WGS) entry which is preliminary data.</text>
</comment>
<dbReference type="Proteomes" id="UP001396334">
    <property type="component" value="Unassembled WGS sequence"/>
</dbReference>
<protein>
    <submittedName>
        <fullName evidence="1">Uncharacterized protein</fullName>
    </submittedName>
</protein>
<dbReference type="EMBL" id="JBBPBN010000004">
    <property type="protein sequence ID" value="KAK9039684.1"/>
    <property type="molecule type" value="Genomic_DNA"/>
</dbReference>
<evidence type="ECO:0000313" key="2">
    <source>
        <dbReference type="Proteomes" id="UP001396334"/>
    </source>
</evidence>